<name>A0A3S5FH53_9PLAT</name>
<evidence type="ECO:0000313" key="2">
    <source>
        <dbReference type="Proteomes" id="UP000784294"/>
    </source>
</evidence>
<sequence length="146" mass="15909">MDFVDLNDVKLFNEFGKINVVKLLRYVIELVSPILSLLARIIISVHCSVDASAAVSPRDFRAALSSCLLSMLKWIFSKFHSFHSGGHVAILFHPSTHSALLPHACMPTNTQSCTQMPTSRCAIMTAIGTSFVLSTNDMSSCACTCV</sequence>
<keyword evidence="2" id="KW-1185">Reference proteome</keyword>
<proteinExistence type="predicted"/>
<reference evidence="1" key="1">
    <citation type="submission" date="2018-11" db="EMBL/GenBank/DDBJ databases">
        <authorList>
            <consortium name="Pathogen Informatics"/>
        </authorList>
    </citation>
    <scope>NUCLEOTIDE SEQUENCE</scope>
</reference>
<evidence type="ECO:0000313" key="1">
    <source>
        <dbReference type="EMBL" id="VEL42326.1"/>
    </source>
</evidence>
<dbReference type="AlphaFoldDB" id="A0A3S5FH53"/>
<protein>
    <submittedName>
        <fullName evidence="1">Uncharacterized protein</fullName>
    </submittedName>
</protein>
<comment type="caution">
    <text evidence="1">The sequence shown here is derived from an EMBL/GenBank/DDBJ whole genome shotgun (WGS) entry which is preliminary data.</text>
</comment>
<dbReference type="Proteomes" id="UP000784294">
    <property type="component" value="Unassembled WGS sequence"/>
</dbReference>
<gene>
    <name evidence="1" type="ORF">PXEA_LOCUS35766</name>
</gene>
<dbReference type="EMBL" id="CAAALY010273806">
    <property type="protein sequence ID" value="VEL42326.1"/>
    <property type="molecule type" value="Genomic_DNA"/>
</dbReference>
<accession>A0A3S5FH53</accession>
<organism evidence="1 2">
    <name type="scientific">Protopolystoma xenopodis</name>
    <dbReference type="NCBI Taxonomy" id="117903"/>
    <lineage>
        <taxon>Eukaryota</taxon>
        <taxon>Metazoa</taxon>
        <taxon>Spiralia</taxon>
        <taxon>Lophotrochozoa</taxon>
        <taxon>Platyhelminthes</taxon>
        <taxon>Monogenea</taxon>
        <taxon>Polyopisthocotylea</taxon>
        <taxon>Polystomatidea</taxon>
        <taxon>Polystomatidae</taxon>
        <taxon>Protopolystoma</taxon>
    </lineage>
</organism>